<dbReference type="Proteomes" id="UP000636755">
    <property type="component" value="Unassembled WGS sequence"/>
</dbReference>
<dbReference type="RefSeq" id="WP_186935228.1">
    <property type="nucleotide sequence ID" value="NZ_JACOPS010000002.1"/>
</dbReference>
<protein>
    <recommendedName>
        <fullName evidence="3">DUF4367 domain-containing protein</fullName>
    </recommendedName>
</protein>
<reference evidence="1 2" key="1">
    <citation type="submission" date="2020-08" db="EMBL/GenBank/DDBJ databases">
        <title>Genome public.</title>
        <authorList>
            <person name="Liu C."/>
            <person name="Sun Q."/>
        </authorList>
    </citation>
    <scope>NUCLEOTIDE SEQUENCE [LARGE SCALE GENOMIC DNA]</scope>
    <source>
        <strain evidence="1 2">NSJ-71</strain>
    </source>
</reference>
<evidence type="ECO:0008006" key="3">
    <source>
        <dbReference type="Google" id="ProtNLM"/>
    </source>
</evidence>
<proteinExistence type="predicted"/>
<dbReference type="Gene3D" id="2.50.20.10">
    <property type="entry name" value="Lipoprotein localisation LolA/LolB/LppX"/>
    <property type="match status" value="1"/>
</dbReference>
<dbReference type="PROSITE" id="PS51257">
    <property type="entry name" value="PROKAR_LIPOPROTEIN"/>
    <property type="match status" value="1"/>
</dbReference>
<accession>A0ABR7HKM7</accession>
<organism evidence="1 2">
    <name type="scientific">Ruminococcus intestinalis</name>
    <dbReference type="NCBI Taxonomy" id="2763066"/>
    <lineage>
        <taxon>Bacteria</taxon>
        <taxon>Bacillati</taxon>
        <taxon>Bacillota</taxon>
        <taxon>Clostridia</taxon>
        <taxon>Eubacteriales</taxon>
        <taxon>Oscillospiraceae</taxon>
        <taxon>Ruminococcus</taxon>
    </lineage>
</organism>
<gene>
    <name evidence="1" type="ORF">H8R91_05730</name>
</gene>
<dbReference type="EMBL" id="JACOPS010000002">
    <property type="protein sequence ID" value="MBC5728026.1"/>
    <property type="molecule type" value="Genomic_DNA"/>
</dbReference>
<name>A0ABR7HKM7_9FIRM</name>
<comment type="caution">
    <text evidence="1">The sequence shown here is derived from an EMBL/GenBank/DDBJ whole genome shotgun (WGS) entry which is preliminary data.</text>
</comment>
<keyword evidence="2" id="KW-1185">Reference proteome</keyword>
<evidence type="ECO:0000313" key="2">
    <source>
        <dbReference type="Proteomes" id="UP000636755"/>
    </source>
</evidence>
<evidence type="ECO:0000313" key="1">
    <source>
        <dbReference type="EMBL" id="MBC5728026.1"/>
    </source>
</evidence>
<sequence length="379" mass="43234">MKKIIISIIFVFTLIIGCIVYVASASVDSLNDIEANTEKLIEAERTVVTHSATAENIIEQVYEANGFSEDDRRTDIKLNISTSINRVNSISNVRSSDSINSETNKSYIYDRMLNSIDYFNSLQATYYHIPSTGYSYYSTYCIQQGENPKSKELIYNENGELISSCSFDGKYSANVNGDAENIKVDADIQKQKTKSINSIQNKAIEERIINDRINISAKEIKSENENNIYEKLPVDIESSKKLDFVSLVDSKKRIKYLPEENEDCYFYRNNLPQLPMSNTQYFSQAFAFGFLSDFKKWNIDKIDEVLDRECFVISGEIDGDYSEKIKTQKFEMWVDKEIGALLALEGYDENGDLSILLTTSEFVVDESIDQSVFDDLSNL</sequence>